<dbReference type="RefSeq" id="WP_319158808.1">
    <property type="nucleotide sequence ID" value="NZ_CP138359.1"/>
</dbReference>
<dbReference type="EMBL" id="CP138359">
    <property type="protein sequence ID" value="WPF82972.1"/>
    <property type="molecule type" value="Genomic_DNA"/>
</dbReference>
<dbReference type="InterPro" id="IPR029062">
    <property type="entry name" value="Class_I_gatase-like"/>
</dbReference>
<feature type="domain" description="ThuA-like" evidence="1">
    <location>
        <begin position="102"/>
        <end position="241"/>
    </location>
</feature>
<dbReference type="Pfam" id="PF06283">
    <property type="entry name" value="ThuA"/>
    <property type="match status" value="1"/>
</dbReference>
<sequence length="246" mass="26371">MTSVPRVLVLAGRGRYEDPWHDMAATSHRVAEVLSAPTLDGTDDLGSPAYQVSVRGAFPDALDDLDPAGDGVDLVVVNTSSGRPDPGFDGDDARWAGFHERLRVWADAGRPVLGLHQAANTFADSAHWERVLGGRWVDGTSMHPDIGEAEFTLSGAEHDLAAVLRDATSGTVTAFDERYSYLSVAESSTVLLTQRHDGIDHPVVWVSGAPGVRCVYDALGHDARSYDSPSRQALLRAEVAWLLAGT</sequence>
<accession>A0AAF0Z8B1</accession>
<keyword evidence="3" id="KW-1185">Reference proteome</keyword>
<dbReference type="Proteomes" id="UP001304340">
    <property type="component" value="Chromosome"/>
</dbReference>
<dbReference type="KEGG" id="sbil:SANBI_000609"/>
<reference evidence="3" key="1">
    <citation type="submission" date="2023-11" db="EMBL/GenBank/DDBJ databases">
        <authorList>
            <person name="Helweg L.P."/>
            <person name="Kiel A."/>
            <person name="Hitz F."/>
            <person name="Ruckert-Reed C."/>
            <person name="Busche T."/>
            <person name="Kaltschmidt B."/>
            <person name="Kaltschmidt C."/>
        </authorList>
    </citation>
    <scope>NUCLEOTIDE SEQUENCE [LARGE SCALE GENOMIC DNA]</scope>
    <source>
        <strain evidence="3">4.1</strain>
    </source>
</reference>
<proteinExistence type="predicted"/>
<evidence type="ECO:0000313" key="3">
    <source>
        <dbReference type="Proteomes" id="UP001304340"/>
    </source>
</evidence>
<dbReference type="InterPro" id="IPR029010">
    <property type="entry name" value="ThuA-like"/>
</dbReference>
<organism evidence="2 3">
    <name type="scientific">Sanguibacter biliveldensis</name>
    <dbReference type="NCBI Taxonomy" id="3030830"/>
    <lineage>
        <taxon>Bacteria</taxon>
        <taxon>Bacillati</taxon>
        <taxon>Actinomycetota</taxon>
        <taxon>Actinomycetes</taxon>
        <taxon>Micrococcales</taxon>
        <taxon>Sanguibacteraceae</taxon>
        <taxon>Sanguibacter</taxon>
    </lineage>
</organism>
<dbReference type="SUPFAM" id="SSF52317">
    <property type="entry name" value="Class I glutamine amidotransferase-like"/>
    <property type="match status" value="1"/>
</dbReference>
<protein>
    <submittedName>
        <fullName evidence="2">ThuA domain-containing protein</fullName>
    </submittedName>
</protein>
<name>A0AAF0Z8B1_9MICO</name>
<dbReference type="Gene3D" id="3.40.50.880">
    <property type="match status" value="1"/>
</dbReference>
<evidence type="ECO:0000313" key="2">
    <source>
        <dbReference type="EMBL" id="WPF82972.1"/>
    </source>
</evidence>
<dbReference type="AlphaFoldDB" id="A0AAF0Z8B1"/>
<gene>
    <name evidence="2" type="ORF">SANBI_000609</name>
</gene>
<evidence type="ECO:0000259" key="1">
    <source>
        <dbReference type="Pfam" id="PF06283"/>
    </source>
</evidence>